<dbReference type="InterPro" id="IPR000644">
    <property type="entry name" value="CBS_dom"/>
</dbReference>
<evidence type="ECO:0000256" key="2">
    <source>
        <dbReference type="PROSITE-ProRule" id="PRU00703"/>
    </source>
</evidence>
<keyword evidence="5" id="KW-1185">Reference proteome</keyword>
<dbReference type="SUPFAM" id="SSF54631">
    <property type="entry name" value="CBS-domain pair"/>
    <property type="match status" value="1"/>
</dbReference>
<keyword evidence="1" id="KW-0677">Repeat</keyword>
<protein>
    <submittedName>
        <fullName evidence="4">CBS domain protein</fullName>
    </submittedName>
</protein>
<dbReference type="OrthoDB" id="291940at2"/>
<evidence type="ECO:0000256" key="1">
    <source>
        <dbReference type="ARBA" id="ARBA00022737"/>
    </source>
</evidence>
<dbReference type="CDD" id="cd02205">
    <property type="entry name" value="CBS_pair_SF"/>
    <property type="match status" value="1"/>
</dbReference>
<dbReference type="PANTHER" id="PTHR48108:SF26">
    <property type="entry name" value="CBS DOMAIN-CONTAINING PROTEIN DDB_G0289609"/>
    <property type="match status" value="1"/>
</dbReference>
<reference evidence="4 5" key="1">
    <citation type="submission" date="2019-03" db="EMBL/GenBank/DDBJ databases">
        <title>Genomic Encyclopedia of Type Strains, Phase III (KMG-III): the genomes of soil and plant-associated and newly described type strains.</title>
        <authorList>
            <person name="Whitman W."/>
        </authorList>
    </citation>
    <scope>NUCLEOTIDE SEQUENCE [LARGE SCALE GENOMIC DNA]</scope>
    <source>
        <strain evidence="4 5">CGMCC 1.12802</strain>
    </source>
</reference>
<keyword evidence="2" id="KW-0129">CBS domain</keyword>
<evidence type="ECO:0000313" key="4">
    <source>
        <dbReference type="EMBL" id="TDX86565.1"/>
    </source>
</evidence>
<comment type="caution">
    <text evidence="4">The sequence shown here is derived from an EMBL/GenBank/DDBJ whole genome shotgun (WGS) entry which is preliminary data.</text>
</comment>
<proteinExistence type="predicted"/>
<dbReference type="Gene3D" id="3.10.580.10">
    <property type="entry name" value="CBS-domain"/>
    <property type="match status" value="1"/>
</dbReference>
<gene>
    <name evidence="4" type="ORF">B0I22_0699</name>
</gene>
<feature type="domain" description="CBS" evidence="3">
    <location>
        <begin position="100"/>
        <end position="158"/>
    </location>
</feature>
<dbReference type="PROSITE" id="PS51371">
    <property type="entry name" value="CBS"/>
    <property type="match status" value="1"/>
</dbReference>
<dbReference type="Pfam" id="PF00571">
    <property type="entry name" value="CBS"/>
    <property type="match status" value="2"/>
</dbReference>
<dbReference type="InterPro" id="IPR046342">
    <property type="entry name" value="CBS_dom_sf"/>
</dbReference>
<evidence type="ECO:0000259" key="3">
    <source>
        <dbReference type="PROSITE" id="PS51371"/>
    </source>
</evidence>
<dbReference type="EMBL" id="SOEO01000001">
    <property type="protein sequence ID" value="TDX86565.1"/>
    <property type="molecule type" value="Genomic_DNA"/>
</dbReference>
<dbReference type="AlphaFoldDB" id="A0A4R8II57"/>
<dbReference type="RefSeq" id="WP_133943222.1">
    <property type="nucleotide sequence ID" value="NZ_SOEO01000001.1"/>
</dbReference>
<dbReference type="Proteomes" id="UP000295313">
    <property type="component" value="Unassembled WGS sequence"/>
</dbReference>
<dbReference type="InterPro" id="IPR051462">
    <property type="entry name" value="CBS_domain-containing"/>
</dbReference>
<sequence>MATQRFLDILEDINKNDSQYEMTPKELLNYFNCEKRTSGNTWYINSFLDKNNLEVIPHYEDVYLYSTVVLKHKVKARIHKDDKNLKNYDPVNRISFLPSANTKPLIIKRDADLSEAITVMMINDYSQLPVMNNDRDIDGMLTWKSIGEALIHKQNGKTVKDFMSKNYEVIEYDKPLFEAIKKVIESEVVIIRNNEKCICGIVTATDINQHYLKLTEPFLLLKEIENHIRIILDGKFTLDELRKFASSPDNNTDINSISDLTFGEYTRIIENPTKWEKLKLKIDRTTFAKRLHEVRGIRNNVMHFHPDGITENEERTLRDTALFFKRISELS</sequence>
<dbReference type="PANTHER" id="PTHR48108">
    <property type="entry name" value="CBS DOMAIN-CONTAINING PROTEIN CBSX2, CHLOROPLASTIC"/>
    <property type="match status" value="1"/>
</dbReference>
<organism evidence="4 5">
    <name type="scientific">Epilithonimonas xixisoli</name>
    <dbReference type="NCBI Taxonomy" id="1476462"/>
    <lineage>
        <taxon>Bacteria</taxon>
        <taxon>Pseudomonadati</taxon>
        <taxon>Bacteroidota</taxon>
        <taxon>Flavobacteriia</taxon>
        <taxon>Flavobacteriales</taxon>
        <taxon>Weeksellaceae</taxon>
        <taxon>Chryseobacterium group</taxon>
        <taxon>Epilithonimonas</taxon>
    </lineage>
</organism>
<name>A0A4R8II57_9FLAO</name>
<accession>A0A4R8II57</accession>
<evidence type="ECO:0000313" key="5">
    <source>
        <dbReference type="Proteomes" id="UP000295313"/>
    </source>
</evidence>